<feature type="domain" description="Formyl transferase C-terminal" evidence="7">
    <location>
        <begin position="209"/>
        <end position="250"/>
    </location>
</feature>
<feature type="binding site" evidence="5">
    <location>
        <begin position="115"/>
        <end position="118"/>
    </location>
    <ligand>
        <name>(6S)-5,6,7,8-tetrahydrofolate</name>
        <dbReference type="ChEBI" id="CHEBI:57453"/>
    </ligand>
</feature>
<evidence type="ECO:0000313" key="8">
    <source>
        <dbReference type="EMBL" id="OGE10133.1"/>
    </source>
</evidence>
<dbReference type="InterPro" id="IPR002376">
    <property type="entry name" value="Formyl_transf_N"/>
</dbReference>
<keyword evidence="3 5" id="KW-0808">Transferase</keyword>
<gene>
    <name evidence="5" type="primary">fmt</name>
    <name evidence="8" type="ORF">A3A60_00500</name>
</gene>
<comment type="function">
    <text evidence="5">Attaches a formyl group to the free amino group of methionyl-tRNA(fMet). The formyl group appears to play a dual role in the initiator identity of N-formylmethionyl-tRNA by promoting its recognition by IF2 and preventing the misappropriation of this tRNA by the elongation apparatus.</text>
</comment>
<evidence type="ECO:0000256" key="2">
    <source>
        <dbReference type="ARBA" id="ARBA00012261"/>
    </source>
</evidence>
<dbReference type="Gene3D" id="3.40.50.12230">
    <property type="match status" value="1"/>
</dbReference>
<evidence type="ECO:0000259" key="7">
    <source>
        <dbReference type="Pfam" id="PF02911"/>
    </source>
</evidence>
<dbReference type="InterPro" id="IPR011034">
    <property type="entry name" value="Formyl_transferase-like_C_sf"/>
</dbReference>
<evidence type="ECO:0000256" key="5">
    <source>
        <dbReference type="HAMAP-Rule" id="MF_00182"/>
    </source>
</evidence>
<evidence type="ECO:0000256" key="4">
    <source>
        <dbReference type="ARBA" id="ARBA00022917"/>
    </source>
</evidence>
<comment type="caution">
    <text evidence="8">The sequence shown here is derived from an EMBL/GenBank/DDBJ whole genome shotgun (WGS) entry which is preliminary data.</text>
</comment>
<dbReference type="InterPro" id="IPR005793">
    <property type="entry name" value="Formyl_trans_C"/>
</dbReference>
<reference evidence="8 9" key="1">
    <citation type="journal article" date="2016" name="Nat. Commun.">
        <title>Thousands of microbial genomes shed light on interconnected biogeochemical processes in an aquifer system.</title>
        <authorList>
            <person name="Anantharaman K."/>
            <person name="Brown C.T."/>
            <person name="Hug L.A."/>
            <person name="Sharon I."/>
            <person name="Castelle C.J."/>
            <person name="Probst A.J."/>
            <person name="Thomas B.C."/>
            <person name="Singh A."/>
            <person name="Wilkins M.J."/>
            <person name="Karaoz U."/>
            <person name="Brodie E.L."/>
            <person name="Williams K.H."/>
            <person name="Hubbard S.S."/>
            <person name="Banfield J.F."/>
        </authorList>
    </citation>
    <scope>NUCLEOTIDE SEQUENCE [LARGE SCALE GENOMIC DNA]</scope>
</reference>
<dbReference type="PANTHER" id="PTHR11138">
    <property type="entry name" value="METHIONYL-TRNA FORMYLTRANSFERASE"/>
    <property type="match status" value="1"/>
</dbReference>
<dbReference type="InterPro" id="IPR005794">
    <property type="entry name" value="Fmt"/>
</dbReference>
<evidence type="ECO:0000313" key="9">
    <source>
        <dbReference type="Proteomes" id="UP000179227"/>
    </source>
</evidence>
<dbReference type="SUPFAM" id="SSF53328">
    <property type="entry name" value="Formyltransferase"/>
    <property type="match status" value="1"/>
</dbReference>
<dbReference type="EMBL" id="MFBS01000013">
    <property type="protein sequence ID" value="OGE10133.1"/>
    <property type="molecule type" value="Genomic_DNA"/>
</dbReference>
<sequence length="305" mass="34193">MNKKPTILPTYNPTDLSIAFFGTPRIAQIVLKRLIATEFKPQLVITGHDRKLGRGQALVPTSVKLEAQKNNIEVSHRMSDLDKSFDIAILVAYGHIIPKTILQRPKFGFLNVHPSLLPKFRGPSPIYQTILNGDQKTGVTIIKLDKELDHGPIIAQVEIDVSPNETHDSLATKLAILGANLLIKTLPAYLDKSQKLQEQDHTKTTLTEKITKEDGFIDLENPPDPQKLDRMIRAFYPWPGVWSRLTVNSKSLIVKLLPNLPTILPTYHPTDPFLLQPEGKKPMTIKEFLNGYPSAKEAIGKLIKQ</sequence>
<dbReference type="HAMAP" id="MF_00182">
    <property type="entry name" value="Formyl_trans"/>
    <property type="match status" value="1"/>
</dbReference>
<feature type="domain" description="Formyl transferase N-terminal" evidence="6">
    <location>
        <begin position="18"/>
        <end position="185"/>
    </location>
</feature>
<dbReference type="NCBIfam" id="TIGR00460">
    <property type="entry name" value="fmt"/>
    <property type="match status" value="1"/>
</dbReference>
<dbReference type="EC" id="2.1.2.9" evidence="2 5"/>
<accession>A0A1F5I163</accession>
<comment type="catalytic activity">
    <reaction evidence="5">
        <text>L-methionyl-tRNA(fMet) + (6R)-10-formyltetrahydrofolate = N-formyl-L-methionyl-tRNA(fMet) + (6S)-5,6,7,8-tetrahydrofolate + H(+)</text>
        <dbReference type="Rhea" id="RHEA:24380"/>
        <dbReference type="Rhea" id="RHEA-COMP:9952"/>
        <dbReference type="Rhea" id="RHEA-COMP:9953"/>
        <dbReference type="ChEBI" id="CHEBI:15378"/>
        <dbReference type="ChEBI" id="CHEBI:57453"/>
        <dbReference type="ChEBI" id="CHEBI:78530"/>
        <dbReference type="ChEBI" id="CHEBI:78844"/>
        <dbReference type="ChEBI" id="CHEBI:195366"/>
        <dbReference type="EC" id="2.1.2.9"/>
    </reaction>
</comment>
<protein>
    <recommendedName>
        <fullName evidence="2 5">Methionyl-tRNA formyltransferase</fullName>
        <ecNumber evidence="2 5">2.1.2.9</ecNumber>
    </recommendedName>
</protein>
<dbReference type="InterPro" id="IPR041711">
    <property type="entry name" value="Met-tRNA-FMT_N"/>
</dbReference>
<keyword evidence="4 5" id="KW-0648">Protein biosynthesis</keyword>
<evidence type="ECO:0000259" key="6">
    <source>
        <dbReference type="Pfam" id="PF00551"/>
    </source>
</evidence>
<dbReference type="PANTHER" id="PTHR11138:SF5">
    <property type="entry name" value="METHIONYL-TRNA FORMYLTRANSFERASE, MITOCHONDRIAL"/>
    <property type="match status" value="1"/>
</dbReference>
<dbReference type="STRING" id="1797729.A3A60_00500"/>
<evidence type="ECO:0000256" key="3">
    <source>
        <dbReference type="ARBA" id="ARBA00022679"/>
    </source>
</evidence>
<proteinExistence type="inferred from homology"/>
<dbReference type="InterPro" id="IPR036477">
    <property type="entry name" value="Formyl_transf_N_sf"/>
</dbReference>
<organism evidence="8 9">
    <name type="scientific">Candidatus Curtissbacteria bacterium RIFCSPLOWO2_01_FULL_42_26</name>
    <dbReference type="NCBI Taxonomy" id="1797729"/>
    <lineage>
        <taxon>Bacteria</taxon>
        <taxon>Candidatus Curtissiibacteriota</taxon>
    </lineage>
</organism>
<dbReference type="AlphaFoldDB" id="A0A1F5I163"/>
<comment type="similarity">
    <text evidence="1 5">Belongs to the Fmt family.</text>
</comment>
<name>A0A1F5I163_9BACT</name>
<dbReference type="Pfam" id="PF02911">
    <property type="entry name" value="Formyl_trans_C"/>
    <property type="match status" value="1"/>
</dbReference>
<dbReference type="GO" id="GO:0004479">
    <property type="term" value="F:methionyl-tRNA formyltransferase activity"/>
    <property type="evidence" value="ECO:0007669"/>
    <property type="project" value="UniProtKB-UniRule"/>
</dbReference>
<dbReference type="Proteomes" id="UP000179227">
    <property type="component" value="Unassembled WGS sequence"/>
</dbReference>
<dbReference type="SUPFAM" id="SSF50486">
    <property type="entry name" value="FMT C-terminal domain-like"/>
    <property type="match status" value="1"/>
</dbReference>
<dbReference type="Pfam" id="PF00551">
    <property type="entry name" value="Formyl_trans_N"/>
    <property type="match status" value="1"/>
</dbReference>
<evidence type="ECO:0000256" key="1">
    <source>
        <dbReference type="ARBA" id="ARBA00010699"/>
    </source>
</evidence>
<dbReference type="CDD" id="cd08646">
    <property type="entry name" value="FMT_core_Met-tRNA-FMT_N"/>
    <property type="match status" value="1"/>
</dbReference>